<evidence type="ECO:0000313" key="2">
    <source>
        <dbReference type="Proteomes" id="UP000291116"/>
    </source>
</evidence>
<dbReference type="Proteomes" id="UP000291116">
    <property type="component" value="Unassembled WGS sequence"/>
</dbReference>
<organism evidence="1 2">
    <name type="scientific">Pseudo-nitzschia multistriata</name>
    <dbReference type="NCBI Taxonomy" id="183589"/>
    <lineage>
        <taxon>Eukaryota</taxon>
        <taxon>Sar</taxon>
        <taxon>Stramenopiles</taxon>
        <taxon>Ochrophyta</taxon>
        <taxon>Bacillariophyta</taxon>
        <taxon>Bacillariophyceae</taxon>
        <taxon>Bacillariophycidae</taxon>
        <taxon>Bacillariales</taxon>
        <taxon>Bacillariaceae</taxon>
        <taxon>Pseudo-nitzschia</taxon>
    </lineage>
</organism>
<sequence>MFPTLTSKESQAVQFHSLPFSTAFVALGPVGSLKVMKGTAKFKNPFLYDSMVVALRGDPMILYSSMQINPVTNAVVVAIAGMILPAMARDLCVSSVGIE</sequence>
<dbReference type="AlphaFoldDB" id="A0A448ZB21"/>
<evidence type="ECO:0000313" key="1">
    <source>
        <dbReference type="EMBL" id="VEU39262.1"/>
    </source>
</evidence>
<dbReference type="EMBL" id="CAACVS010000213">
    <property type="protein sequence ID" value="VEU39262.1"/>
    <property type="molecule type" value="Genomic_DNA"/>
</dbReference>
<name>A0A448ZB21_9STRA</name>
<keyword evidence="2" id="KW-1185">Reference proteome</keyword>
<accession>A0A448ZB21</accession>
<protein>
    <submittedName>
        <fullName evidence="1">Uncharacterized protein</fullName>
    </submittedName>
</protein>
<reference evidence="1 2" key="1">
    <citation type="submission" date="2019-01" db="EMBL/GenBank/DDBJ databases">
        <authorList>
            <person name="Ferrante I. M."/>
        </authorList>
    </citation>
    <scope>NUCLEOTIDE SEQUENCE [LARGE SCALE GENOMIC DNA]</scope>
    <source>
        <strain evidence="1 2">B856</strain>
    </source>
</reference>
<gene>
    <name evidence="1" type="ORF">PSNMU_V1.4_AUG-EV-PASAV3_0061060</name>
</gene>
<proteinExistence type="predicted"/>